<evidence type="ECO:0000313" key="9">
    <source>
        <dbReference type="EMBL" id="KPJ22288.1"/>
    </source>
</evidence>
<comment type="caution">
    <text evidence="9">The sequence shown here is derived from an EMBL/GenBank/DDBJ whole genome shotgun (WGS) entry which is preliminary data.</text>
</comment>
<dbReference type="Gene3D" id="3.20.20.10">
    <property type="entry name" value="Alanine racemase"/>
    <property type="match status" value="1"/>
</dbReference>
<comment type="catalytic activity">
    <reaction evidence="1 5">
        <text>L-alanine = D-alanine</text>
        <dbReference type="Rhea" id="RHEA:20249"/>
        <dbReference type="ChEBI" id="CHEBI:57416"/>
        <dbReference type="ChEBI" id="CHEBI:57972"/>
        <dbReference type="EC" id="5.1.1.1"/>
    </reaction>
</comment>
<name>A0A0P6SRG2_9STRE</name>
<dbReference type="EC" id="5.1.1.1" evidence="5"/>
<dbReference type="CDD" id="cd00430">
    <property type="entry name" value="PLPDE_III_AR"/>
    <property type="match status" value="1"/>
</dbReference>
<comment type="similarity">
    <text evidence="5">Belongs to the alanine racemase family.</text>
</comment>
<dbReference type="PANTHER" id="PTHR30511:SF0">
    <property type="entry name" value="ALANINE RACEMASE, CATABOLIC-RELATED"/>
    <property type="match status" value="1"/>
</dbReference>
<dbReference type="InterPro" id="IPR011079">
    <property type="entry name" value="Ala_racemase_C"/>
</dbReference>
<dbReference type="AlphaFoldDB" id="A0A0P6SRG2"/>
<dbReference type="EMBL" id="LHQM01000020">
    <property type="protein sequence ID" value="KPJ22288.1"/>
    <property type="molecule type" value="Genomic_DNA"/>
</dbReference>
<dbReference type="GO" id="GO:0030632">
    <property type="term" value="P:D-alanine biosynthetic process"/>
    <property type="evidence" value="ECO:0007669"/>
    <property type="project" value="UniProtKB-UniRule"/>
</dbReference>
<dbReference type="NCBIfam" id="TIGR00492">
    <property type="entry name" value="alr"/>
    <property type="match status" value="1"/>
</dbReference>
<keyword evidence="4 5" id="KW-0413">Isomerase</keyword>
<gene>
    <name evidence="9" type="ORF">AKK44_05350</name>
</gene>
<dbReference type="Gene3D" id="2.40.37.10">
    <property type="entry name" value="Lyase, Ornithine Decarboxylase, Chain A, domain 1"/>
    <property type="match status" value="1"/>
</dbReference>
<dbReference type="Proteomes" id="UP000049578">
    <property type="component" value="Unassembled WGS sequence"/>
</dbReference>
<evidence type="ECO:0000256" key="4">
    <source>
        <dbReference type="ARBA" id="ARBA00023235"/>
    </source>
</evidence>
<evidence type="ECO:0000256" key="1">
    <source>
        <dbReference type="ARBA" id="ARBA00000316"/>
    </source>
</evidence>
<organism evidence="9 10">
    <name type="scientific">Streptococcus phocae</name>
    <dbReference type="NCBI Taxonomy" id="119224"/>
    <lineage>
        <taxon>Bacteria</taxon>
        <taxon>Bacillati</taxon>
        <taxon>Bacillota</taxon>
        <taxon>Bacilli</taxon>
        <taxon>Lactobacillales</taxon>
        <taxon>Streptococcaceae</taxon>
        <taxon>Streptococcus</taxon>
    </lineage>
</organism>
<reference evidence="9 10" key="1">
    <citation type="submission" date="2015-08" db="EMBL/GenBank/DDBJ databases">
        <title>Genome sequence of Streptococcus phocae subsp. phocae ATCC 51973T isolated from liver specimen obtained from seal.</title>
        <authorList>
            <person name="Avendano-Herrera R."/>
        </authorList>
    </citation>
    <scope>NUCLEOTIDE SEQUENCE [LARGE SCALE GENOMIC DNA]</scope>
    <source>
        <strain evidence="9 10">ATCC 51973</strain>
    </source>
</reference>
<feature type="binding site" evidence="5 7">
    <location>
        <position position="310"/>
    </location>
    <ligand>
        <name>substrate</name>
    </ligand>
</feature>
<accession>A0A0P6SRG2</accession>
<evidence type="ECO:0000259" key="8">
    <source>
        <dbReference type="SMART" id="SM01005"/>
    </source>
</evidence>
<feature type="active site" description="Proton acceptor; specific for L-alanine" evidence="5">
    <location>
        <position position="263"/>
    </location>
</feature>
<dbReference type="STRING" id="119224.AKK44_05350"/>
<feature type="active site" description="Proton acceptor; specific for D-alanine" evidence="5">
    <location>
        <position position="40"/>
    </location>
</feature>
<dbReference type="FunFam" id="3.20.20.10:FF:000002">
    <property type="entry name" value="Alanine racemase"/>
    <property type="match status" value="1"/>
</dbReference>
<comment type="pathway">
    <text evidence="5">Amino-acid biosynthesis; D-alanine biosynthesis; D-alanine from L-alanine: step 1/1.</text>
</comment>
<dbReference type="UniPathway" id="UPA00042">
    <property type="reaction ID" value="UER00497"/>
</dbReference>
<dbReference type="PRINTS" id="PR00992">
    <property type="entry name" value="ALARACEMASE"/>
</dbReference>
<evidence type="ECO:0000313" key="10">
    <source>
        <dbReference type="Proteomes" id="UP000049578"/>
    </source>
</evidence>
<dbReference type="PROSITE" id="PS00395">
    <property type="entry name" value="ALANINE_RACEMASE"/>
    <property type="match status" value="1"/>
</dbReference>
<dbReference type="GO" id="GO:0009252">
    <property type="term" value="P:peptidoglycan biosynthetic process"/>
    <property type="evidence" value="ECO:0007669"/>
    <property type="project" value="TreeGrafter"/>
</dbReference>
<dbReference type="Pfam" id="PF01168">
    <property type="entry name" value="Ala_racemase_N"/>
    <property type="match status" value="1"/>
</dbReference>
<dbReference type="FunFam" id="2.40.37.10:FF:000006">
    <property type="entry name" value="Alanine racemase"/>
    <property type="match status" value="1"/>
</dbReference>
<dbReference type="InterPro" id="IPR000821">
    <property type="entry name" value="Ala_racemase"/>
</dbReference>
<sequence>MISSLHRPTVATVNLQAIKDNIENIQEHIPKQTKVYAVVKANAYGHGAVAVSTAIASQVDAYCVSNLDEALELRQAGIRKEILILAPILARDLPLAISHDLTVTVASLEWVKMLSLPSSQLDHLRVHVKVDSGMGRIGVRSVDEANQLIGALQARGAQVDGIFTHFATADEANSELFDRQLAFFKDLISKLDYQPSLVHASNSATSLWHSDTIFNAVRLGIAMYGLNPSGKVLQLPYALESAFGLESCLTHVKQIEAGESVGYGATYTATQSECIGTVPIGYADGWTRDMQGFHLLVDGHFCEIIGRVSMDQITIRLPKPYPIGTKVTLIGRQQGHDITATDIAQYRGTINYEVLCLLSDRIPRNY</sequence>
<feature type="binding site" evidence="5 7">
    <location>
        <position position="136"/>
    </location>
    <ligand>
        <name>substrate</name>
    </ligand>
</feature>
<dbReference type="GO" id="GO:0030170">
    <property type="term" value="F:pyridoxal phosphate binding"/>
    <property type="evidence" value="ECO:0007669"/>
    <property type="project" value="UniProtKB-UniRule"/>
</dbReference>
<comment type="cofactor">
    <cofactor evidence="2 5 6">
        <name>pyridoxal 5'-phosphate</name>
        <dbReference type="ChEBI" id="CHEBI:597326"/>
    </cofactor>
</comment>
<dbReference type="GO" id="GO:0008784">
    <property type="term" value="F:alanine racemase activity"/>
    <property type="evidence" value="ECO:0007669"/>
    <property type="project" value="UniProtKB-UniRule"/>
</dbReference>
<feature type="modified residue" description="N6-(pyridoxal phosphate)lysine" evidence="5 6">
    <location>
        <position position="40"/>
    </location>
</feature>
<dbReference type="InterPro" id="IPR029066">
    <property type="entry name" value="PLP-binding_barrel"/>
</dbReference>
<protein>
    <recommendedName>
        <fullName evidence="5">Alanine racemase</fullName>
        <ecNumber evidence="5">5.1.1.1</ecNumber>
    </recommendedName>
</protein>
<proteinExistence type="inferred from homology"/>
<dbReference type="PATRIC" id="fig|119224.3.peg.611"/>
<dbReference type="HAMAP" id="MF_01201">
    <property type="entry name" value="Ala_racemase"/>
    <property type="match status" value="1"/>
</dbReference>
<dbReference type="SUPFAM" id="SSF51419">
    <property type="entry name" value="PLP-binding barrel"/>
    <property type="match status" value="1"/>
</dbReference>
<dbReference type="SUPFAM" id="SSF50621">
    <property type="entry name" value="Alanine racemase C-terminal domain-like"/>
    <property type="match status" value="1"/>
</dbReference>
<keyword evidence="3 5" id="KW-0663">Pyridoxal phosphate</keyword>
<dbReference type="SMART" id="SM01005">
    <property type="entry name" value="Ala_racemase_C"/>
    <property type="match status" value="1"/>
</dbReference>
<evidence type="ECO:0000256" key="5">
    <source>
        <dbReference type="HAMAP-Rule" id="MF_01201"/>
    </source>
</evidence>
<dbReference type="InterPro" id="IPR020622">
    <property type="entry name" value="Ala_racemase_pyridoxalP-BS"/>
</dbReference>
<dbReference type="InterPro" id="IPR009006">
    <property type="entry name" value="Ala_racemase/Decarboxylase_C"/>
</dbReference>
<dbReference type="InterPro" id="IPR001608">
    <property type="entry name" value="Ala_racemase_N"/>
</dbReference>
<feature type="domain" description="Alanine racemase C-terminal" evidence="8">
    <location>
        <begin position="242"/>
        <end position="366"/>
    </location>
</feature>
<comment type="function">
    <text evidence="5">Catalyzes the interconversion of L-alanine and D-alanine. May also act on other amino acids.</text>
</comment>
<keyword evidence="10" id="KW-1185">Reference proteome</keyword>
<evidence type="ECO:0000256" key="7">
    <source>
        <dbReference type="PIRSR" id="PIRSR600821-52"/>
    </source>
</evidence>
<dbReference type="Pfam" id="PF00842">
    <property type="entry name" value="Ala_racemase_C"/>
    <property type="match status" value="1"/>
</dbReference>
<evidence type="ECO:0000256" key="3">
    <source>
        <dbReference type="ARBA" id="ARBA00022898"/>
    </source>
</evidence>
<dbReference type="RefSeq" id="WP_054278827.1">
    <property type="nucleotide sequence ID" value="NZ_LHQM01000020.1"/>
</dbReference>
<dbReference type="PANTHER" id="PTHR30511">
    <property type="entry name" value="ALANINE RACEMASE"/>
    <property type="match status" value="1"/>
</dbReference>
<evidence type="ECO:0000256" key="2">
    <source>
        <dbReference type="ARBA" id="ARBA00001933"/>
    </source>
</evidence>
<dbReference type="GO" id="GO:0005829">
    <property type="term" value="C:cytosol"/>
    <property type="evidence" value="ECO:0007669"/>
    <property type="project" value="TreeGrafter"/>
</dbReference>
<evidence type="ECO:0000256" key="6">
    <source>
        <dbReference type="PIRSR" id="PIRSR600821-50"/>
    </source>
</evidence>